<dbReference type="GO" id="GO:0008168">
    <property type="term" value="F:methyltransferase activity"/>
    <property type="evidence" value="ECO:0007669"/>
    <property type="project" value="UniProtKB-KW"/>
</dbReference>
<keyword evidence="3" id="KW-0680">Restriction system</keyword>
<evidence type="ECO:0000313" key="6">
    <source>
        <dbReference type="Proteomes" id="UP000249354"/>
    </source>
</evidence>
<evidence type="ECO:0000256" key="2">
    <source>
        <dbReference type="ARBA" id="ARBA00022679"/>
    </source>
</evidence>
<dbReference type="GO" id="GO:0032259">
    <property type="term" value="P:methylation"/>
    <property type="evidence" value="ECO:0007669"/>
    <property type="project" value="UniProtKB-KW"/>
</dbReference>
<evidence type="ECO:0000256" key="3">
    <source>
        <dbReference type="ARBA" id="ARBA00022747"/>
    </source>
</evidence>
<name>A0A2W4U0G5_9CYAN</name>
<comment type="caution">
    <text evidence="5">The sequence shown here is derived from an EMBL/GenBank/DDBJ whole genome shotgun (WGS) entry which is preliminary data.</text>
</comment>
<gene>
    <name evidence="5" type="ORF">DCF25_16085</name>
</gene>
<feature type="region of interest" description="Disordered" evidence="4">
    <location>
        <begin position="168"/>
        <end position="193"/>
    </location>
</feature>
<keyword evidence="1 5" id="KW-0489">Methyltransferase</keyword>
<dbReference type="InterPro" id="IPR029063">
    <property type="entry name" value="SAM-dependent_MTases_sf"/>
</dbReference>
<organism evidence="5 6">
    <name type="scientific">Leptolyngbya foveolarum</name>
    <dbReference type="NCBI Taxonomy" id="47253"/>
    <lineage>
        <taxon>Bacteria</taxon>
        <taxon>Bacillati</taxon>
        <taxon>Cyanobacteriota</taxon>
        <taxon>Cyanophyceae</taxon>
        <taxon>Leptolyngbyales</taxon>
        <taxon>Leptolyngbyaceae</taxon>
        <taxon>Leptolyngbya group</taxon>
        <taxon>Leptolyngbya</taxon>
    </lineage>
</organism>
<evidence type="ECO:0000256" key="4">
    <source>
        <dbReference type="SAM" id="MobiDB-lite"/>
    </source>
</evidence>
<dbReference type="Proteomes" id="UP000249354">
    <property type="component" value="Unassembled WGS sequence"/>
</dbReference>
<dbReference type="EMBL" id="QBMC01000124">
    <property type="protein sequence ID" value="PZO13494.1"/>
    <property type="molecule type" value="Genomic_DNA"/>
</dbReference>
<accession>A0A2W4U0G5</accession>
<dbReference type="SUPFAM" id="SSF53335">
    <property type="entry name" value="S-adenosyl-L-methionine-dependent methyltransferases"/>
    <property type="match status" value="1"/>
</dbReference>
<reference evidence="6" key="1">
    <citation type="submission" date="2018-04" db="EMBL/GenBank/DDBJ databases">
        <authorList>
            <person name="Cornet L."/>
        </authorList>
    </citation>
    <scope>NUCLEOTIDE SEQUENCE [LARGE SCALE GENOMIC DNA]</scope>
</reference>
<dbReference type="Gene3D" id="3.40.50.150">
    <property type="entry name" value="Vaccinia Virus protein VP39"/>
    <property type="match status" value="1"/>
</dbReference>
<proteinExistence type="predicted"/>
<protein>
    <submittedName>
        <fullName evidence="5">DNA cytosine methyltransferase</fullName>
    </submittedName>
</protein>
<dbReference type="AlphaFoldDB" id="A0A2W4U0G5"/>
<feature type="compositionally biased region" description="Low complexity" evidence="4">
    <location>
        <begin position="168"/>
        <end position="180"/>
    </location>
</feature>
<dbReference type="Pfam" id="PF00145">
    <property type="entry name" value="DNA_methylase"/>
    <property type="match status" value="1"/>
</dbReference>
<dbReference type="GO" id="GO:0009307">
    <property type="term" value="P:DNA restriction-modification system"/>
    <property type="evidence" value="ECO:0007669"/>
    <property type="project" value="UniProtKB-KW"/>
</dbReference>
<keyword evidence="2 5" id="KW-0808">Transferase</keyword>
<dbReference type="InterPro" id="IPR001525">
    <property type="entry name" value="C5_MeTfrase"/>
</dbReference>
<evidence type="ECO:0000313" key="5">
    <source>
        <dbReference type="EMBL" id="PZO13494.1"/>
    </source>
</evidence>
<sequence>MNYYNEIDPFAAQWLRELIKAGLIPAGDVDERSIEDVLPANLEPYRQCHFFAGIGGWPLALQLAGWPKDWPVWTGSVPCKPFSTAGKRAGFADERHLWPAFFWLIQQCRPPVIFGEQVSSKAALEWWDLVASDLEDANHATAAADLPASSVGTPHRRDRLFWVGHANGAGRQRQRSTQSARRQRPSVGSTSFSDGRNNVKLFIEV</sequence>
<feature type="non-terminal residue" evidence="5">
    <location>
        <position position="205"/>
    </location>
</feature>
<evidence type="ECO:0000256" key="1">
    <source>
        <dbReference type="ARBA" id="ARBA00022603"/>
    </source>
</evidence>
<reference evidence="5 6" key="2">
    <citation type="submission" date="2018-06" db="EMBL/GenBank/DDBJ databases">
        <title>Metagenomic assembly of (sub)arctic Cyanobacteria and their associated microbiome from non-axenic cultures.</title>
        <authorList>
            <person name="Baurain D."/>
        </authorList>
    </citation>
    <scope>NUCLEOTIDE SEQUENCE [LARGE SCALE GENOMIC DNA]</scope>
    <source>
        <strain evidence="5">ULC129bin1</strain>
    </source>
</reference>